<feature type="coiled-coil region" evidence="8">
    <location>
        <begin position="367"/>
        <end position="397"/>
    </location>
</feature>
<sequence length="449" mass="49946">MNIKKLHLLLALCLPLAANAQTTYSLEQCKTLAKENNVKLKRARLEIAAAKEQQKEARAKYLPQVMANGTYFHAVDHLVQEEFSMPTEAQQKLAAIVQRVGLNPAILASLPTSYTLKAVQHGTLASLVAMQPVFVGGRIINANKLADVQTQVKQLMLEQSADDVAQTTEVYFNQLLALYEQEKTLDAADKQLENILKDANNAFEAGVTNKNDVLSVKLKQNEMAVNRLKLNNGIALCKMVLAQYIGKPNEEIDIDRTLTNELPDPRQLSVNHASALEQRTEMRLLDKKVEANHLLTRVKQGEMLPSLAVGVAGVYHDLTNKGRTNVVGLATLSVPISNLWGNRGLKRQKIAEQIAIDEREDSKQLLLIQMQNAYNNLETAYKQIQLAKLSIEQASENLRLNQDYYEAGTGTMSNLLDAQTQDQKARNQYSEAVVAYLNARTAYLKATAR</sequence>
<evidence type="ECO:0000256" key="2">
    <source>
        <dbReference type="ARBA" id="ARBA00007613"/>
    </source>
</evidence>
<feature type="chain" id="PRO_5016259924" evidence="9">
    <location>
        <begin position="21"/>
        <end position="449"/>
    </location>
</feature>
<dbReference type="STRING" id="1122991.GCA_000613445_00777"/>
<feature type="coiled-coil region" evidence="8">
    <location>
        <begin position="33"/>
        <end position="60"/>
    </location>
</feature>
<keyword evidence="5" id="KW-0812">Transmembrane</keyword>
<evidence type="ECO:0000256" key="9">
    <source>
        <dbReference type="SAM" id="SignalP"/>
    </source>
</evidence>
<comment type="similarity">
    <text evidence="2">Belongs to the outer membrane factor (OMF) (TC 1.B.17) family.</text>
</comment>
<dbReference type="PANTHER" id="PTHR30026">
    <property type="entry name" value="OUTER MEMBRANE PROTEIN TOLC"/>
    <property type="match status" value="1"/>
</dbReference>
<keyword evidence="11" id="KW-1185">Reference proteome</keyword>
<evidence type="ECO:0000256" key="5">
    <source>
        <dbReference type="ARBA" id="ARBA00022692"/>
    </source>
</evidence>
<feature type="coiled-coil region" evidence="8">
    <location>
        <begin position="178"/>
        <end position="205"/>
    </location>
</feature>
<dbReference type="SUPFAM" id="SSF56954">
    <property type="entry name" value="Outer membrane efflux proteins (OEP)"/>
    <property type="match status" value="1"/>
</dbReference>
<keyword evidence="4" id="KW-1134">Transmembrane beta strand</keyword>
<dbReference type="PANTHER" id="PTHR30026:SF20">
    <property type="entry name" value="OUTER MEMBRANE PROTEIN TOLC"/>
    <property type="match status" value="1"/>
</dbReference>
<dbReference type="OrthoDB" id="9807719at2"/>
<evidence type="ECO:0000256" key="4">
    <source>
        <dbReference type="ARBA" id="ARBA00022452"/>
    </source>
</evidence>
<evidence type="ECO:0000256" key="8">
    <source>
        <dbReference type="SAM" id="Coils"/>
    </source>
</evidence>
<dbReference type="InterPro" id="IPR051906">
    <property type="entry name" value="TolC-like"/>
</dbReference>
<dbReference type="EMBL" id="QJJX01000039">
    <property type="protein sequence ID" value="PXX19456.1"/>
    <property type="molecule type" value="Genomic_DNA"/>
</dbReference>
<keyword evidence="9" id="KW-0732">Signal</keyword>
<dbReference type="AlphaFoldDB" id="A0A318HQ70"/>
<dbReference type="Proteomes" id="UP000248314">
    <property type="component" value="Unassembled WGS sequence"/>
</dbReference>
<evidence type="ECO:0000256" key="1">
    <source>
        <dbReference type="ARBA" id="ARBA00004442"/>
    </source>
</evidence>
<organism evidence="10 11">
    <name type="scientific">Hoylesella shahii DSM 15611 = JCM 12083</name>
    <dbReference type="NCBI Taxonomy" id="1122991"/>
    <lineage>
        <taxon>Bacteria</taxon>
        <taxon>Pseudomonadati</taxon>
        <taxon>Bacteroidota</taxon>
        <taxon>Bacteroidia</taxon>
        <taxon>Bacteroidales</taxon>
        <taxon>Prevotellaceae</taxon>
        <taxon>Hoylesella</taxon>
    </lineage>
</organism>
<feature type="signal peptide" evidence="9">
    <location>
        <begin position="1"/>
        <end position="20"/>
    </location>
</feature>
<dbReference type="Gene3D" id="1.20.1600.10">
    <property type="entry name" value="Outer membrane efflux proteins (OEP)"/>
    <property type="match status" value="1"/>
</dbReference>
<comment type="subcellular location">
    <subcellularLocation>
        <location evidence="1">Cell outer membrane</location>
    </subcellularLocation>
</comment>
<keyword evidence="3" id="KW-0813">Transport</keyword>
<evidence type="ECO:0000256" key="7">
    <source>
        <dbReference type="ARBA" id="ARBA00023237"/>
    </source>
</evidence>
<dbReference type="InterPro" id="IPR003423">
    <property type="entry name" value="OMP_efflux"/>
</dbReference>
<dbReference type="GO" id="GO:0015288">
    <property type="term" value="F:porin activity"/>
    <property type="evidence" value="ECO:0007669"/>
    <property type="project" value="TreeGrafter"/>
</dbReference>
<name>A0A318HQ70_9BACT</name>
<dbReference type="RefSeq" id="WP_044075978.1">
    <property type="nucleotide sequence ID" value="NZ_BAIZ01000040.1"/>
</dbReference>
<proteinExistence type="inferred from homology"/>
<evidence type="ECO:0000313" key="10">
    <source>
        <dbReference type="EMBL" id="PXX19456.1"/>
    </source>
</evidence>
<dbReference type="GO" id="GO:0009279">
    <property type="term" value="C:cell outer membrane"/>
    <property type="evidence" value="ECO:0007669"/>
    <property type="project" value="UniProtKB-SubCell"/>
</dbReference>
<gene>
    <name evidence="10" type="ORF">EJ73_02433</name>
</gene>
<keyword evidence="7" id="KW-0998">Cell outer membrane</keyword>
<accession>A0A318HQ70</accession>
<evidence type="ECO:0000256" key="6">
    <source>
        <dbReference type="ARBA" id="ARBA00023136"/>
    </source>
</evidence>
<keyword evidence="6" id="KW-0472">Membrane</keyword>
<dbReference type="Pfam" id="PF02321">
    <property type="entry name" value="OEP"/>
    <property type="match status" value="1"/>
</dbReference>
<dbReference type="GO" id="GO:0015562">
    <property type="term" value="F:efflux transmembrane transporter activity"/>
    <property type="evidence" value="ECO:0007669"/>
    <property type="project" value="InterPro"/>
</dbReference>
<protein>
    <submittedName>
        <fullName evidence="10">Outer membrane protein TolC</fullName>
    </submittedName>
</protein>
<keyword evidence="8" id="KW-0175">Coiled coil</keyword>
<evidence type="ECO:0000256" key="3">
    <source>
        <dbReference type="ARBA" id="ARBA00022448"/>
    </source>
</evidence>
<comment type="caution">
    <text evidence="10">The sequence shown here is derived from an EMBL/GenBank/DDBJ whole genome shotgun (WGS) entry which is preliminary data.</text>
</comment>
<dbReference type="GO" id="GO:1990281">
    <property type="term" value="C:efflux pump complex"/>
    <property type="evidence" value="ECO:0007669"/>
    <property type="project" value="TreeGrafter"/>
</dbReference>
<evidence type="ECO:0000313" key="11">
    <source>
        <dbReference type="Proteomes" id="UP000248314"/>
    </source>
</evidence>
<reference evidence="10 11" key="1">
    <citation type="submission" date="2018-05" db="EMBL/GenBank/DDBJ databases">
        <title>Genomic Encyclopedia of Type Strains, Phase I: the one thousand microbial genomes (KMG-I) project.</title>
        <authorList>
            <person name="Kyrpides N."/>
        </authorList>
    </citation>
    <scope>NUCLEOTIDE SEQUENCE [LARGE SCALE GENOMIC DNA]</scope>
    <source>
        <strain evidence="10 11">DSM 15611</strain>
    </source>
</reference>